<accession>A0A1M7SKR7</accession>
<sequence length="254" mass="26377">MIRTATALALAGLALTPMQAQGQAEPQTVLVVVAHPDDELFMAPAIAALAREGHDVTIVFATIGDQGPGVTSLPRGAALGEIRRGEATCSAKALGAEARFLEGLGDGTLAATPQAAGSPARNFLDQFVSAYLAATPDLVLTWGPDGGYGHADHRMVSALVTEAEQMIDRQNGARLLYVGIPTGSLPPVPAMADWAVTDPALLTEAIAYTPADLAAATTAAQCHVTQFDDTARSGMMGLFDAAMWRGKVHFRPAF</sequence>
<gene>
    <name evidence="2" type="ORF">SAMN02745193_01919</name>
</gene>
<dbReference type="PANTHER" id="PTHR12993">
    <property type="entry name" value="N-ACETYLGLUCOSAMINYL-PHOSPHATIDYLINOSITOL DE-N-ACETYLASE-RELATED"/>
    <property type="match status" value="1"/>
</dbReference>
<dbReference type="Proteomes" id="UP000184391">
    <property type="component" value="Unassembled WGS sequence"/>
</dbReference>
<dbReference type="InterPro" id="IPR003737">
    <property type="entry name" value="GlcNAc_PI_deacetylase-related"/>
</dbReference>
<evidence type="ECO:0000313" key="2">
    <source>
        <dbReference type="EMBL" id="SHN59074.1"/>
    </source>
</evidence>
<feature type="signal peptide" evidence="1">
    <location>
        <begin position="1"/>
        <end position="20"/>
    </location>
</feature>
<reference evidence="3" key="1">
    <citation type="submission" date="2016-12" db="EMBL/GenBank/DDBJ databases">
        <authorList>
            <person name="Varghese N."/>
            <person name="Submissions S."/>
        </authorList>
    </citation>
    <scope>NUCLEOTIDE SEQUENCE [LARGE SCALE GENOMIC DNA]</scope>
    <source>
        <strain evidence="3">DSM 11032</strain>
    </source>
</reference>
<keyword evidence="3" id="KW-1185">Reference proteome</keyword>
<dbReference type="GO" id="GO:0016811">
    <property type="term" value="F:hydrolase activity, acting on carbon-nitrogen (but not peptide) bonds, in linear amides"/>
    <property type="evidence" value="ECO:0007669"/>
    <property type="project" value="TreeGrafter"/>
</dbReference>
<dbReference type="PANTHER" id="PTHR12993:SF26">
    <property type="entry name" value="1D-MYO-INOSITOL 2-ACETAMIDO-2-DEOXY-ALPHA-D-GLUCOPYRANOSIDE DEACETYLASE"/>
    <property type="match status" value="1"/>
</dbReference>
<evidence type="ECO:0000313" key="3">
    <source>
        <dbReference type="Proteomes" id="UP000184391"/>
    </source>
</evidence>
<dbReference type="AlphaFoldDB" id="A0A1M7SKR7"/>
<evidence type="ECO:0000256" key="1">
    <source>
        <dbReference type="SAM" id="SignalP"/>
    </source>
</evidence>
<dbReference type="Pfam" id="PF02585">
    <property type="entry name" value="PIG-L"/>
    <property type="match status" value="1"/>
</dbReference>
<dbReference type="InterPro" id="IPR024078">
    <property type="entry name" value="LmbE-like_dom_sf"/>
</dbReference>
<protein>
    <submittedName>
        <fullName evidence="2">GlcNAc-PI de-N-acetylase</fullName>
    </submittedName>
</protein>
<dbReference type="Gene3D" id="3.40.50.10320">
    <property type="entry name" value="LmbE-like"/>
    <property type="match status" value="1"/>
</dbReference>
<feature type="chain" id="PRO_5012703618" evidence="1">
    <location>
        <begin position="21"/>
        <end position="254"/>
    </location>
</feature>
<organism evidence="2 3">
    <name type="scientific">Erythrobacter sanguineus</name>
    <dbReference type="NCBI Taxonomy" id="198312"/>
    <lineage>
        <taxon>Bacteria</taxon>
        <taxon>Pseudomonadati</taxon>
        <taxon>Pseudomonadota</taxon>
        <taxon>Alphaproteobacteria</taxon>
        <taxon>Sphingomonadales</taxon>
        <taxon>Erythrobacteraceae</taxon>
        <taxon>Erythrobacter/Porphyrobacter group</taxon>
        <taxon>Erythrobacter</taxon>
    </lineage>
</organism>
<dbReference type="EMBL" id="FRDF01000010">
    <property type="protein sequence ID" value="SHN59074.1"/>
    <property type="molecule type" value="Genomic_DNA"/>
</dbReference>
<dbReference type="RefSeq" id="WP_072674564.1">
    <property type="nucleotide sequence ID" value="NZ_FRDF01000010.1"/>
</dbReference>
<dbReference type="OrthoDB" id="116799at2"/>
<dbReference type="SUPFAM" id="SSF102588">
    <property type="entry name" value="LmbE-like"/>
    <property type="match status" value="1"/>
</dbReference>
<keyword evidence="1" id="KW-0732">Signal</keyword>
<proteinExistence type="predicted"/>
<name>A0A1M7SKR7_9SPHN</name>
<dbReference type="STRING" id="198312.SAMN02745193_01919"/>